<evidence type="ECO:0000256" key="3">
    <source>
        <dbReference type="ARBA" id="ARBA00023163"/>
    </source>
</evidence>
<name>A0A1N7LNA3_9PROT</name>
<dbReference type="GO" id="GO:0003700">
    <property type="term" value="F:DNA-binding transcription factor activity"/>
    <property type="evidence" value="ECO:0007669"/>
    <property type="project" value="TreeGrafter"/>
</dbReference>
<proteinExistence type="predicted"/>
<dbReference type="InterPro" id="IPR009057">
    <property type="entry name" value="Homeodomain-like_sf"/>
</dbReference>
<feature type="DNA-binding region" description="H-T-H motif" evidence="4">
    <location>
        <begin position="38"/>
        <end position="57"/>
    </location>
</feature>
<dbReference type="InterPro" id="IPR036271">
    <property type="entry name" value="Tet_transcr_reg_TetR-rel_C_sf"/>
</dbReference>
<feature type="domain" description="HTH tetR-type" evidence="5">
    <location>
        <begin position="15"/>
        <end position="75"/>
    </location>
</feature>
<dbReference type="FunFam" id="1.10.10.60:FF:000141">
    <property type="entry name" value="TetR family transcriptional regulator"/>
    <property type="match status" value="1"/>
</dbReference>
<gene>
    <name evidence="6" type="ORF">SAMN05421779_103439</name>
</gene>
<sequence length="208" mass="22799">MTAFPSAPRPGRKPEDQRARLRDAAAEVFLEHGFGMTTVDMIAQQAKASKKTLYAHFTSKEELFVAAIEAICGDTLGPLAALDDPGQTPQQVLTVFGLRMLERILSPRAIAVHRLAIGEATRFPEQARLFYRSGPATLQAILTNHMRVLQAAGHLLAEDPAWLASVFIQMVIGDYQRQVSMAMIPAPSPAEAERHVQRVVALFLGMRG</sequence>
<evidence type="ECO:0000259" key="5">
    <source>
        <dbReference type="PROSITE" id="PS50977"/>
    </source>
</evidence>
<dbReference type="PROSITE" id="PS50977">
    <property type="entry name" value="HTH_TETR_2"/>
    <property type="match status" value="1"/>
</dbReference>
<dbReference type="PANTHER" id="PTHR30055">
    <property type="entry name" value="HTH-TYPE TRANSCRIPTIONAL REGULATOR RUTR"/>
    <property type="match status" value="1"/>
</dbReference>
<dbReference type="AlphaFoldDB" id="A0A1N7LNA3"/>
<dbReference type="PANTHER" id="PTHR30055:SF146">
    <property type="entry name" value="HTH-TYPE TRANSCRIPTIONAL DUAL REGULATOR CECR"/>
    <property type="match status" value="1"/>
</dbReference>
<dbReference type="Gene3D" id="1.10.357.10">
    <property type="entry name" value="Tetracycline Repressor, domain 2"/>
    <property type="match status" value="1"/>
</dbReference>
<keyword evidence="7" id="KW-1185">Reference proteome</keyword>
<dbReference type="Proteomes" id="UP000185678">
    <property type="component" value="Unassembled WGS sequence"/>
</dbReference>
<accession>A0A1N7LNA3</accession>
<evidence type="ECO:0000313" key="6">
    <source>
        <dbReference type="EMBL" id="SIS75262.1"/>
    </source>
</evidence>
<dbReference type="STRING" id="80876.SAMN05421779_103439"/>
<evidence type="ECO:0000256" key="1">
    <source>
        <dbReference type="ARBA" id="ARBA00023015"/>
    </source>
</evidence>
<dbReference type="InterPro" id="IPR050109">
    <property type="entry name" value="HTH-type_TetR-like_transc_reg"/>
</dbReference>
<keyword evidence="2 4" id="KW-0238">DNA-binding</keyword>
<keyword evidence="1" id="KW-0805">Transcription regulation</keyword>
<protein>
    <submittedName>
        <fullName evidence="6">Transcriptional regulator, TetR family</fullName>
    </submittedName>
</protein>
<dbReference type="SUPFAM" id="SSF48498">
    <property type="entry name" value="Tetracyclin repressor-like, C-terminal domain"/>
    <property type="match status" value="1"/>
</dbReference>
<dbReference type="GO" id="GO:0000976">
    <property type="term" value="F:transcription cis-regulatory region binding"/>
    <property type="evidence" value="ECO:0007669"/>
    <property type="project" value="TreeGrafter"/>
</dbReference>
<dbReference type="Pfam" id="PF14246">
    <property type="entry name" value="TetR_C_7"/>
    <property type="match status" value="1"/>
</dbReference>
<dbReference type="Gene3D" id="1.10.10.60">
    <property type="entry name" value="Homeodomain-like"/>
    <property type="match status" value="1"/>
</dbReference>
<dbReference type="PRINTS" id="PR00455">
    <property type="entry name" value="HTHTETR"/>
</dbReference>
<dbReference type="OrthoDB" id="9816431at2"/>
<organism evidence="6 7">
    <name type="scientific">Insolitispirillum peregrinum</name>
    <dbReference type="NCBI Taxonomy" id="80876"/>
    <lineage>
        <taxon>Bacteria</taxon>
        <taxon>Pseudomonadati</taxon>
        <taxon>Pseudomonadota</taxon>
        <taxon>Alphaproteobacteria</taxon>
        <taxon>Rhodospirillales</taxon>
        <taxon>Novispirillaceae</taxon>
        <taxon>Insolitispirillum</taxon>
    </lineage>
</organism>
<evidence type="ECO:0000313" key="7">
    <source>
        <dbReference type="Proteomes" id="UP000185678"/>
    </source>
</evidence>
<dbReference type="Pfam" id="PF00440">
    <property type="entry name" value="TetR_N"/>
    <property type="match status" value="1"/>
</dbReference>
<reference evidence="6 7" key="1">
    <citation type="submission" date="2017-01" db="EMBL/GenBank/DDBJ databases">
        <authorList>
            <person name="Mah S.A."/>
            <person name="Swanson W.J."/>
            <person name="Moy G.W."/>
            <person name="Vacquier V.D."/>
        </authorList>
    </citation>
    <scope>NUCLEOTIDE SEQUENCE [LARGE SCALE GENOMIC DNA]</scope>
    <source>
        <strain evidence="6 7">DSM 11589</strain>
    </source>
</reference>
<keyword evidence="3" id="KW-0804">Transcription</keyword>
<dbReference type="SUPFAM" id="SSF46689">
    <property type="entry name" value="Homeodomain-like"/>
    <property type="match status" value="1"/>
</dbReference>
<evidence type="ECO:0000256" key="2">
    <source>
        <dbReference type="ARBA" id="ARBA00023125"/>
    </source>
</evidence>
<dbReference type="InterPro" id="IPR001647">
    <property type="entry name" value="HTH_TetR"/>
</dbReference>
<dbReference type="EMBL" id="FTOA01000003">
    <property type="protein sequence ID" value="SIS75262.1"/>
    <property type="molecule type" value="Genomic_DNA"/>
</dbReference>
<dbReference type="InterPro" id="IPR039536">
    <property type="entry name" value="TetR_C_Proteobacteria"/>
</dbReference>
<dbReference type="RefSeq" id="WP_076400122.1">
    <property type="nucleotide sequence ID" value="NZ_FTOA01000003.1"/>
</dbReference>
<evidence type="ECO:0000256" key="4">
    <source>
        <dbReference type="PROSITE-ProRule" id="PRU00335"/>
    </source>
</evidence>